<name>A0A067MDQ7_BOTB1</name>
<dbReference type="EMBL" id="KL198072">
    <property type="protein sequence ID" value="KDQ10022.1"/>
    <property type="molecule type" value="Genomic_DNA"/>
</dbReference>
<evidence type="ECO:0000313" key="2">
    <source>
        <dbReference type="Proteomes" id="UP000027195"/>
    </source>
</evidence>
<dbReference type="AlphaFoldDB" id="A0A067MDQ7"/>
<proteinExistence type="predicted"/>
<dbReference type="HOGENOM" id="CLU_2483065_0_0_1"/>
<organism evidence="1 2">
    <name type="scientific">Botryobasidium botryosum (strain FD-172 SS1)</name>
    <dbReference type="NCBI Taxonomy" id="930990"/>
    <lineage>
        <taxon>Eukaryota</taxon>
        <taxon>Fungi</taxon>
        <taxon>Dikarya</taxon>
        <taxon>Basidiomycota</taxon>
        <taxon>Agaricomycotina</taxon>
        <taxon>Agaricomycetes</taxon>
        <taxon>Cantharellales</taxon>
        <taxon>Botryobasidiaceae</taxon>
        <taxon>Botryobasidium</taxon>
    </lineage>
</organism>
<accession>A0A067MDQ7</accession>
<reference evidence="2" key="1">
    <citation type="journal article" date="2014" name="Proc. Natl. Acad. Sci. U.S.A.">
        <title>Extensive sampling of basidiomycete genomes demonstrates inadequacy of the white-rot/brown-rot paradigm for wood decay fungi.</title>
        <authorList>
            <person name="Riley R."/>
            <person name="Salamov A.A."/>
            <person name="Brown D.W."/>
            <person name="Nagy L.G."/>
            <person name="Floudas D."/>
            <person name="Held B.W."/>
            <person name="Levasseur A."/>
            <person name="Lombard V."/>
            <person name="Morin E."/>
            <person name="Otillar R."/>
            <person name="Lindquist E.A."/>
            <person name="Sun H."/>
            <person name="LaButti K.M."/>
            <person name="Schmutz J."/>
            <person name="Jabbour D."/>
            <person name="Luo H."/>
            <person name="Baker S.E."/>
            <person name="Pisabarro A.G."/>
            <person name="Walton J.D."/>
            <person name="Blanchette R.A."/>
            <person name="Henrissat B."/>
            <person name="Martin F."/>
            <person name="Cullen D."/>
            <person name="Hibbett D.S."/>
            <person name="Grigoriev I.V."/>
        </authorList>
    </citation>
    <scope>NUCLEOTIDE SEQUENCE [LARGE SCALE GENOMIC DNA]</scope>
    <source>
        <strain evidence="2">FD-172 SS1</strain>
    </source>
</reference>
<evidence type="ECO:0000313" key="1">
    <source>
        <dbReference type="EMBL" id="KDQ10022.1"/>
    </source>
</evidence>
<protein>
    <submittedName>
        <fullName evidence="1">Uncharacterized protein</fullName>
    </submittedName>
</protein>
<dbReference type="Proteomes" id="UP000027195">
    <property type="component" value="Unassembled WGS sequence"/>
</dbReference>
<gene>
    <name evidence="1" type="ORF">BOTBODRAFT_504082</name>
</gene>
<keyword evidence="2" id="KW-1185">Reference proteome</keyword>
<sequence length="91" mass="10288">MVHMSFLIRHLPPREAIPVYPKKNGRKLHEPFRTPATQQFCHPKWVKGSLSPSLPHSSLADGRAMVEARQNHVSSCFAAKGDSCIREVTRK</sequence>
<dbReference type="InParanoid" id="A0A067MDQ7"/>